<sequence>MQMDGFYTDSDESDNRVDYKETSTNNLKNKLRELINNGDYGEVRKFIRRNKECNALNTRELNEDIPADGHKFVKRDGKMQFITCKCSQQKGEFNQGSKLYTTNETTNSKQNGPCKECQIIDAINLHSHLLNQLIDYLSNKCSDFDIDFGTDNFK</sequence>
<organism evidence="2 3">
    <name type="scientific">Tritrichomonas musculus</name>
    <dbReference type="NCBI Taxonomy" id="1915356"/>
    <lineage>
        <taxon>Eukaryota</taxon>
        <taxon>Metamonada</taxon>
        <taxon>Parabasalia</taxon>
        <taxon>Tritrichomonadida</taxon>
        <taxon>Tritrichomonadidae</taxon>
        <taxon>Tritrichomonas</taxon>
    </lineage>
</organism>
<comment type="caution">
    <text evidence="2">The sequence shown here is derived from an EMBL/GenBank/DDBJ whole genome shotgun (WGS) entry which is preliminary data.</text>
</comment>
<proteinExistence type="predicted"/>
<accession>A0ABR2H3B2</accession>
<keyword evidence="3" id="KW-1185">Reference proteome</keyword>
<feature type="region of interest" description="Disordered" evidence="1">
    <location>
        <begin position="1"/>
        <end position="22"/>
    </location>
</feature>
<evidence type="ECO:0000256" key="1">
    <source>
        <dbReference type="SAM" id="MobiDB-lite"/>
    </source>
</evidence>
<dbReference type="EMBL" id="JAPFFF010000050">
    <property type="protein sequence ID" value="KAK8839960.1"/>
    <property type="molecule type" value="Genomic_DNA"/>
</dbReference>
<protein>
    <submittedName>
        <fullName evidence="2">Uncharacterized protein</fullName>
    </submittedName>
</protein>
<evidence type="ECO:0000313" key="2">
    <source>
        <dbReference type="EMBL" id="KAK8839960.1"/>
    </source>
</evidence>
<dbReference type="Proteomes" id="UP001470230">
    <property type="component" value="Unassembled WGS sequence"/>
</dbReference>
<gene>
    <name evidence="2" type="ORF">M9Y10_031675</name>
</gene>
<reference evidence="2 3" key="1">
    <citation type="submission" date="2024-04" db="EMBL/GenBank/DDBJ databases">
        <title>Tritrichomonas musculus Genome.</title>
        <authorList>
            <person name="Alves-Ferreira E."/>
            <person name="Grigg M."/>
            <person name="Lorenzi H."/>
            <person name="Galac M."/>
        </authorList>
    </citation>
    <scope>NUCLEOTIDE SEQUENCE [LARGE SCALE GENOMIC DNA]</scope>
    <source>
        <strain evidence="2 3">EAF2021</strain>
    </source>
</reference>
<evidence type="ECO:0000313" key="3">
    <source>
        <dbReference type="Proteomes" id="UP001470230"/>
    </source>
</evidence>
<name>A0ABR2H3B2_9EUKA</name>